<organism evidence="2 3">
    <name type="scientific">Brenthis ino</name>
    <name type="common">lesser marbled fritillary</name>
    <dbReference type="NCBI Taxonomy" id="405034"/>
    <lineage>
        <taxon>Eukaryota</taxon>
        <taxon>Metazoa</taxon>
        <taxon>Ecdysozoa</taxon>
        <taxon>Arthropoda</taxon>
        <taxon>Hexapoda</taxon>
        <taxon>Insecta</taxon>
        <taxon>Pterygota</taxon>
        <taxon>Neoptera</taxon>
        <taxon>Endopterygota</taxon>
        <taxon>Lepidoptera</taxon>
        <taxon>Glossata</taxon>
        <taxon>Ditrysia</taxon>
        <taxon>Papilionoidea</taxon>
        <taxon>Nymphalidae</taxon>
        <taxon>Heliconiinae</taxon>
        <taxon>Argynnini</taxon>
        <taxon>Brenthis</taxon>
    </lineage>
</organism>
<feature type="compositionally biased region" description="Basic residues" evidence="1">
    <location>
        <begin position="13"/>
        <end position="25"/>
    </location>
</feature>
<name>A0A8J9VU25_9NEOP</name>
<keyword evidence="3" id="KW-1185">Reference proteome</keyword>
<dbReference type="EMBL" id="OV170228">
    <property type="protein sequence ID" value="CAH0730543.1"/>
    <property type="molecule type" value="Genomic_DNA"/>
</dbReference>
<gene>
    <name evidence="2" type="ORF">BINO364_LOCUS15517</name>
</gene>
<protein>
    <submittedName>
        <fullName evidence="2">Uncharacterized protein</fullName>
    </submittedName>
</protein>
<accession>A0A8J9VU25</accession>
<evidence type="ECO:0000256" key="1">
    <source>
        <dbReference type="SAM" id="MobiDB-lite"/>
    </source>
</evidence>
<feature type="region of interest" description="Disordered" evidence="1">
    <location>
        <begin position="1"/>
        <end position="28"/>
    </location>
</feature>
<dbReference type="Proteomes" id="UP000838878">
    <property type="component" value="Chromosome 8"/>
</dbReference>
<dbReference type="AlphaFoldDB" id="A0A8J9VU25"/>
<proteinExistence type="predicted"/>
<sequence length="132" mass="15626">MEDEVDVTSINRGSRKKPRKERNKRQVQDNISDACTTCTLLNNKIKAEEDSQKKQHHMTEKRVDKLRANAFYQLLKQRDDNSYSFCFDLQQVIPLPKTPIQDSFYERQISFYNFCVVICECGWKGPRFLLLD</sequence>
<dbReference type="PANTHER" id="PTHR10773:SF19">
    <property type="match status" value="1"/>
</dbReference>
<dbReference type="PANTHER" id="PTHR10773">
    <property type="entry name" value="DNA-DIRECTED RNA POLYMERASES I, II, AND III SUBUNIT RPABC2"/>
    <property type="match status" value="1"/>
</dbReference>
<reference evidence="2" key="1">
    <citation type="submission" date="2021-12" db="EMBL/GenBank/DDBJ databases">
        <authorList>
            <person name="Martin H S."/>
        </authorList>
    </citation>
    <scope>NUCLEOTIDE SEQUENCE</scope>
</reference>
<dbReference type="OrthoDB" id="6869445at2759"/>
<feature type="non-terminal residue" evidence="2">
    <location>
        <position position="132"/>
    </location>
</feature>
<evidence type="ECO:0000313" key="2">
    <source>
        <dbReference type="EMBL" id="CAH0730543.1"/>
    </source>
</evidence>
<evidence type="ECO:0000313" key="3">
    <source>
        <dbReference type="Proteomes" id="UP000838878"/>
    </source>
</evidence>